<feature type="domain" description="DUF7580" evidence="3">
    <location>
        <begin position="1"/>
        <end position="185"/>
    </location>
</feature>
<evidence type="ECO:0000256" key="2">
    <source>
        <dbReference type="SAM" id="MobiDB-lite"/>
    </source>
</evidence>
<dbReference type="EMBL" id="NKCK01000013">
    <property type="protein sequence ID" value="RSM12516.1"/>
    <property type="molecule type" value="Genomic_DNA"/>
</dbReference>
<dbReference type="Pfam" id="PF24476">
    <property type="entry name" value="DUF7580"/>
    <property type="match status" value="1"/>
</dbReference>
<accession>A0A428UDX8</accession>
<keyword evidence="5" id="KW-1185">Reference proteome</keyword>
<dbReference type="InterPro" id="IPR056002">
    <property type="entry name" value="DUF7580"/>
</dbReference>
<evidence type="ECO:0000313" key="5">
    <source>
        <dbReference type="Proteomes" id="UP000287144"/>
    </source>
</evidence>
<evidence type="ECO:0000256" key="1">
    <source>
        <dbReference type="PROSITE-ProRule" id="PRU01240"/>
    </source>
</evidence>
<comment type="similarity">
    <text evidence="1">Belongs to the peptidase S8 family.</text>
</comment>
<dbReference type="GO" id="GO:0004252">
    <property type="term" value="F:serine-type endopeptidase activity"/>
    <property type="evidence" value="ECO:0007669"/>
    <property type="project" value="InterPro"/>
</dbReference>
<dbReference type="Proteomes" id="UP000287144">
    <property type="component" value="Unassembled WGS sequence"/>
</dbReference>
<protein>
    <recommendedName>
        <fullName evidence="3">DUF7580 domain-containing protein</fullName>
    </recommendedName>
</protein>
<reference evidence="4 5" key="1">
    <citation type="submission" date="2017-06" db="EMBL/GenBank/DDBJ databases">
        <title>Comparative genomic analysis of Ambrosia Fusariam Clade fungi.</title>
        <authorList>
            <person name="Stajich J.E."/>
            <person name="Carrillo J."/>
            <person name="Kijimoto T."/>
            <person name="Eskalen A."/>
            <person name="O'Donnell K."/>
            <person name="Kasson M."/>
        </authorList>
    </citation>
    <scope>NUCLEOTIDE SEQUENCE [LARGE SCALE GENOMIC DNA]</scope>
    <source>
        <strain evidence="4 5">NRRL62579</strain>
    </source>
</reference>
<comment type="caution">
    <text evidence="4">The sequence shown here is derived from an EMBL/GenBank/DDBJ whole genome shotgun (WGS) entry which is preliminary data.</text>
</comment>
<feature type="region of interest" description="Disordered" evidence="2">
    <location>
        <begin position="443"/>
        <end position="464"/>
    </location>
</feature>
<comment type="caution">
    <text evidence="1">Lacks conserved residue(s) required for the propagation of feature annotation.</text>
</comment>
<evidence type="ECO:0000259" key="3">
    <source>
        <dbReference type="Pfam" id="PF24476"/>
    </source>
</evidence>
<feature type="region of interest" description="Disordered" evidence="2">
    <location>
        <begin position="301"/>
        <end position="341"/>
    </location>
</feature>
<dbReference type="AlphaFoldDB" id="A0A428UDX8"/>
<gene>
    <name evidence="4" type="ORF">CEP52_002373</name>
</gene>
<name>A0A428UDX8_9HYPO</name>
<dbReference type="GO" id="GO:0006508">
    <property type="term" value="P:proteolysis"/>
    <property type="evidence" value="ECO:0007669"/>
    <property type="project" value="InterPro"/>
</dbReference>
<dbReference type="STRING" id="1325735.A0A428UDX8"/>
<proteinExistence type="inferred from homology"/>
<feature type="region of interest" description="Disordered" evidence="2">
    <location>
        <begin position="256"/>
        <end position="280"/>
    </location>
</feature>
<dbReference type="SUPFAM" id="SSF52743">
    <property type="entry name" value="Subtilisin-like"/>
    <property type="match status" value="1"/>
</dbReference>
<feature type="compositionally biased region" description="Basic and acidic residues" evidence="2">
    <location>
        <begin position="302"/>
        <end position="323"/>
    </location>
</feature>
<dbReference type="InterPro" id="IPR036852">
    <property type="entry name" value="Peptidase_S8/S53_dom_sf"/>
</dbReference>
<evidence type="ECO:0000313" key="4">
    <source>
        <dbReference type="EMBL" id="RSM12516.1"/>
    </source>
</evidence>
<dbReference type="PROSITE" id="PS51892">
    <property type="entry name" value="SUBTILASE"/>
    <property type="match status" value="1"/>
</dbReference>
<sequence>MFISRCPGGNIIWQDAECGHFDVRVSGKEKCICDGIMQAMHDRRKLRVLVDARGVFDVTASVDPVYLRRDSFDGISFKELLKKDVFGPIDTQAYLNKTAASKVDSAAKAQVALGLSRCLMDFFDKGLELASHSWIAENVHFRETSVDSKEENQRLLYVSLRPNLDQEPGSDMAKMFKSGNPVVLSWSDLGDVVQNLLRARDGEPFASKYLEVVEGCLGLWATLQNFDNRTDLTATSQFVRKVIYEKMVQKLEVLASSEQAKQRGSGATARPGRRKTKIPGSYPRRIACEEVITIALASTDSSDDKAVKEEKPMQHTEKHEGGHGRASLYDEQGEANQSDRRTAREYLDDLRESIGRHIKPLKDYPPHKRNPIKIAIIDSGVDLNDPSIRARKCQIRGMRNWTNDQLDECVDECGHGTHVTRLILETAPGVEVYIAKVSARKKLDSEVSGRIAQSEEDGGNGRSV</sequence>
<dbReference type="Gene3D" id="3.40.50.200">
    <property type="entry name" value="Peptidase S8/S53 domain"/>
    <property type="match status" value="1"/>
</dbReference>
<organism evidence="4 5">
    <name type="scientific">Fusarium oligoseptatum</name>
    <dbReference type="NCBI Taxonomy" id="2604345"/>
    <lineage>
        <taxon>Eukaryota</taxon>
        <taxon>Fungi</taxon>
        <taxon>Dikarya</taxon>
        <taxon>Ascomycota</taxon>
        <taxon>Pezizomycotina</taxon>
        <taxon>Sordariomycetes</taxon>
        <taxon>Hypocreomycetidae</taxon>
        <taxon>Hypocreales</taxon>
        <taxon>Nectriaceae</taxon>
        <taxon>Fusarium</taxon>
        <taxon>Fusarium solani species complex</taxon>
    </lineage>
</organism>